<dbReference type="Pfam" id="PF00724">
    <property type="entry name" value="Oxidored_FMN"/>
    <property type="match status" value="1"/>
</dbReference>
<keyword evidence="4" id="KW-0521">NADP</keyword>
<evidence type="ECO:0000256" key="2">
    <source>
        <dbReference type="ARBA" id="ARBA00022630"/>
    </source>
</evidence>
<dbReference type="InterPro" id="IPR044152">
    <property type="entry name" value="YqjM-like"/>
</dbReference>
<dbReference type="EMBL" id="VZQQ01000003">
    <property type="protein sequence ID" value="MBC8745940.1"/>
    <property type="molecule type" value="Genomic_DNA"/>
</dbReference>
<evidence type="ECO:0000313" key="8">
    <source>
        <dbReference type="EMBL" id="MBC8745940.1"/>
    </source>
</evidence>
<dbReference type="Proteomes" id="UP000736373">
    <property type="component" value="Unassembled WGS sequence"/>
</dbReference>
<comment type="cofactor">
    <cofactor evidence="1">
        <name>FMN</name>
        <dbReference type="ChEBI" id="CHEBI:58210"/>
    </cofactor>
</comment>
<dbReference type="SUPFAM" id="SSF51395">
    <property type="entry name" value="FMN-linked oxidoreductases"/>
    <property type="match status" value="1"/>
</dbReference>
<feature type="region of interest" description="Disordered" evidence="6">
    <location>
        <begin position="111"/>
        <end position="137"/>
    </location>
</feature>
<feature type="domain" description="NADH:flavin oxidoreductase/NADH oxidase N-terminal" evidence="7">
    <location>
        <begin position="12"/>
        <end position="366"/>
    </location>
</feature>
<dbReference type="InterPro" id="IPR013785">
    <property type="entry name" value="Aldolase_TIM"/>
</dbReference>
<comment type="caution">
    <text evidence="8">The sequence shown here is derived from an EMBL/GenBank/DDBJ whole genome shotgun (WGS) entry which is preliminary data.</text>
</comment>
<evidence type="ECO:0000256" key="5">
    <source>
        <dbReference type="ARBA" id="ARBA00023002"/>
    </source>
</evidence>
<evidence type="ECO:0000256" key="1">
    <source>
        <dbReference type="ARBA" id="ARBA00001917"/>
    </source>
</evidence>
<evidence type="ECO:0000256" key="4">
    <source>
        <dbReference type="ARBA" id="ARBA00022857"/>
    </source>
</evidence>
<organism evidence="8 9">
    <name type="scientific">Paraburkholderia podalyriae</name>
    <dbReference type="NCBI Taxonomy" id="1938811"/>
    <lineage>
        <taxon>Bacteria</taxon>
        <taxon>Pseudomonadati</taxon>
        <taxon>Pseudomonadota</taxon>
        <taxon>Betaproteobacteria</taxon>
        <taxon>Burkholderiales</taxon>
        <taxon>Burkholderiaceae</taxon>
        <taxon>Paraburkholderia</taxon>
    </lineage>
</organism>
<keyword evidence="9" id="KW-1185">Reference proteome</keyword>
<gene>
    <name evidence="8" type="ORF">F6X42_04645</name>
</gene>
<dbReference type="PANTHER" id="PTHR43303">
    <property type="entry name" value="NADPH DEHYDROGENASE C23G7.10C-RELATED"/>
    <property type="match status" value="1"/>
</dbReference>
<evidence type="ECO:0000313" key="9">
    <source>
        <dbReference type="Proteomes" id="UP000736373"/>
    </source>
</evidence>
<keyword evidence="3" id="KW-0288">FMN</keyword>
<keyword evidence="5" id="KW-0560">Oxidoreductase</keyword>
<reference evidence="8 9" key="1">
    <citation type="submission" date="2019-09" db="EMBL/GenBank/DDBJ databases">
        <title>Paraburkholderia podalyriae sp. nov., A South African Podalyria-associated rhizobium.</title>
        <authorList>
            <person name="Mavima L."/>
            <person name="Beukes C.W."/>
            <person name="Palmer M."/>
            <person name="De Meyer S.E."/>
            <person name="James E.K."/>
            <person name="Maluk M."/>
            <person name="Avontuur J.R."/>
            <person name="Chan W.Y."/>
            <person name="Venter S.N."/>
            <person name="Steenkamp E.T."/>
        </authorList>
    </citation>
    <scope>NUCLEOTIDE SEQUENCE [LARGE SCALE GENOMIC DNA]</scope>
    <source>
        <strain evidence="8 9">WC7.3b</strain>
    </source>
</reference>
<accession>A0ABR7PHT7</accession>
<dbReference type="RefSeq" id="WP_187633075.1">
    <property type="nucleotide sequence ID" value="NZ_VZQQ01000003.1"/>
</dbReference>
<protein>
    <submittedName>
        <fullName evidence="8">NADH:flavin oxidoreductase/NADH oxidase</fullName>
    </submittedName>
</protein>
<keyword evidence="2" id="KW-0285">Flavoprotein</keyword>
<name>A0ABR7PHT7_9BURK</name>
<dbReference type="InterPro" id="IPR001155">
    <property type="entry name" value="OxRdtase_FMN_N"/>
</dbReference>
<evidence type="ECO:0000259" key="7">
    <source>
        <dbReference type="Pfam" id="PF00724"/>
    </source>
</evidence>
<proteinExistence type="predicted"/>
<evidence type="ECO:0000256" key="6">
    <source>
        <dbReference type="SAM" id="MobiDB-lite"/>
    </source>
</evidence>
<dbReference type="Gene3D" id="3.20.20.70">
    <property type="entry name" value="Aldolase class I"/>
    <property type="match status" value="1"/>
</dbReference>
<sequence length="392" mass="43321">MNARVESKTPTLFSEYRLRDVMFRNRLVVSPMQMYMTGPDGIATDWHFQHLVKWSLGGFGTVSTEALMIDPVGRNTYGDCGIWGDEHVAPLRRITDFLHERGSLALAQIHHAGPKASRQRPWEGLGPLGEAEAARGEAPWQPVSASATATLQGWQQPRALTAAEIDVIIEKYAAAAERADRAGFDVLEVHAAHGYLIHSFLSPLTNFRQDDYGGGMRGRMRIALKIAEAVRTRWPAGKPLFFRLSAVDATEPPNGGSMWTLEDSCVLARELKDRGVDVIDCSSGGIRSANSVMDVAKNRSKLRRGFQVPYARAIRSKADIPTMAVGVILDGPQAEEILQDGSADLIAIGREALTDPHWALHAAQALSADPEWHLWPRSYGYWLSYRDRIGIE</sequence>
<evidence type="ECO:0000256" key="3">
    <source>
        <dbReference type="ARBA" id="ARBA00022643"/>
    </source>
</evidence>
<dbReference type="PANTHER" id="PTHR43303:SF4">
    <property type="entry name" value="NADPH DEHYDROGENASE C23G7.10C-RELATED"/>
    <property type="match status" value="1"/>
</dbReference>